<dbReference type="InterPro" id="IPR022372">
    <property type="entry name" value="Accessory_SS_Asp1"/>
</dbReference>
<evidence type="ECO:0000313" key="1">
    <source>
        <dbReference type="EMBL" id="PWF99922.1"/>
    </source>
</evidence>
<keyword evidence="2" id="KW-1185">Reference proteome</keyword>
<dbReference type="NCBIfam" id="TIGR03713">
    <property type="entry name" value="acc_sec_asp1"/>
    <property type="match status" value="1"/>
</dbReference>
<gene>
    <name evidence="1" type="primary">asp1</name>
    <name evidence="1" type="ORF">DCM90_02925</name>
</gene>
<dbReference type="EMBL" id="QCXQ01000002">
    <property type="protein sequence ID" value="PWF99922.1"/>
    <property type="molecule type" value="Genomic_DNA"/>
</dbReference>
<dbReference type="AlphaFoldDB" id="A0A2V1MYT0"/>
<dbReference type="OrthoDB" id="9767875at2"/>
<reference evidence="1 2" key="1">
    <citation type="journal article" date="2018" name="Int. J. Syst. Evol. Microbiol.">
        <title>Lactobacillus bambusae sp. nov., isolated from a traditional fermented Ma-bamboo shoots of Taiwan.</title>
        <authorList>
            <person name="Wang L.-T."/>
        </authorList>
    </citation>
    <scope>NUCLEOTIDE SEQUENCE [LARGE SCALE GENOMIC DNA]</scope>
    <source>
        <strain evidence="1 2">BS-W1</strain>
    </source>
</reference>
<comment type="caution">
    <text evidence="1">The sequence shown here is derived from an EMBL/GenBank/DDBJ whole genome shotgun (WGS) entry which is preliminary data.</text>
</comment>
<evidence type="ECO:0000313" key="2">
    <source>
        <dbReference type="Proteomes" id="UP000245080"/>
    </source>
</evidence>
<name>A0A2V1MYT0_9LACO</name>
<dbReference type="Proteomes" id="UP000245080">
    <property type="component" value="Unassembled WGS sequence"/>
</dbReference>
<protein>
    <submittedName>
        <fullName evidence="1">Accessory Sec system protein Asp1</fullName>
    </submittedName>
</protein>
<dbReference type="GO" id="GO:0015031">
    <property type="term" value="P:protein transport"/>
    <property type="evidence" value="ECO:0007669"/>
    <property type="project" value="InterPro"/>
</dbReference>
<organism evidence="1 2">
    <name type="scientific">Levilactobacillus bambusae</name>
    <dbReference type="NCBI Taxonomy" id="2024736"/>
    <lineage>
        <taxon>Bacteria</taxon>
        <taxon>Bacillati</taxon>
        <taxon>Bacillota</taxon>
        <taxon>Bacilli</taxon>
        <taxon>Lactobacillales</taxon>
        <taxon>Lactobacillaceae</taxon>
        <taxon>Levilactobacillus</taxon>
    </lineage>
</organism>
<sequence>MLVLVPGEHTQPDYAPNEAMISLARLMRDNEREVQLLTVHHQSDLRLFLNRNDLLGFPTWDVLDHALGIKITEGRGLGLSDVPLPHQAELIQTISGADVMVDDELVKQIFVNEMGLVTRVETNWNGGLKQVQDYDERGFILVERMLDQQEKVLTQKWFDEYGHVVLEGNQRQLLVQPIAKSRFERGNYPDLEAVLTEVMIRHVTKLKARKAVVHFIANPSQQNAAVLVDLQRLVPVNLLVTANQVQDPTMAALFMGAHQIFVAGNQEIIQLRDRFGQSVSERARIGYPYATDLRLGNSAASATQKIIWSVGQLESTELAWQFDTMDLSIHQFQGQLTVVNCSDQQTQQLAKLIISRIRQNYPIADWFETAELTNVLFNSDQWPDLYHTAMAIQETLSETDEKLWQDQLGPLYAELAKFHLEPKLTKSRAQSEMGQARLLIDLSESPVTYLQVAAISAGVPQLNRVKTPYLQPGQNGRLVQTESQLKESIAMYISQLNVWNEALVANVQLIPTFTSDQILAFWEESLNGD</sequence>
<proteinExistence type="predicted"/>
<accession>A0A2V1MYT0</accession>
<dbReference type="RefSeq" id="WP_109249872.1">
    <property type="nucleotide sequence ID" value="NZ_QCXQ01000002.1"/>
</dbReference>
<dbReference type="Pfam" id="PF16993">
    <property type="entry name" value="Asp1"/>
    <property type="match status" value="1"/>
</dbReference>